<dbReference type="Proteomes" id="UP001589709">
    <property type="component" value="Unassembled WGS sequence"/>
</dbReference>
<accession>A0ABV5N6K0</accession>
<evidence type="ECO:0000313" key="3">
    <source>
        <dbReference type="Proteomes" id="UP001589709"/>
    </source>
</evidence>
<proteinExistence type="predicted"/>
<dbReference type="EMBL" id="JBHMCY010000056">
    <property type="protein sequence ID" value="MFB9465915.1"/>
    <property type="molecule type" value="Genomic_DNA"/>
</dbReference>
<feature type="region of interest" description="Disordered" evidence="1">
    <location>
        <begin position="1"/>
        <end position="65"/>
    </location>
</feature>
<gene>
    <name evidence="2" type="ORF">ACFF45_25210</name>
</gene>
<evidence type="ECO:0000313" key="2">
    <source>
        <dbReference type="EMBL" id="MFB9465915.1"/>
    </source>
</evidence>
<reference evidence="2 3" key="1">
    <citation type="submission" date="2024-09" db="EMBL/GenBank/DDBJ databases">
        <authorList>
            <person name="Sun Q."/>
            <person name="Mori K."/>
        </authorList>
    </citation>
    <scope>NUCLEOTIDE SEQUENCE [LARGE SCALE GENOMIC DNA]</scope>
    <source>
        <strain evidence="2 3">JCM 6917</strain>
    </source>
</reference>
<keyword evidence="3" id="KW-1185">Reference proteome</keyword>
<organism evidence="2 3">
    <name type="scientific">Streptomyces cinereospinus</name>
    <dbReference type="NCBI Taxonomy" id="285561"/>
    <lineage>
        <taxon>Bacteria</taxon>
        <taxon>Bacillati</taxon>
        <taxon>Actinomycetota</taxon>
        <taxon>Actinomycetes</taxon>
        <taxon>Kitasatosporales</taxon>
        <taxon>Streptomycetaceae</taxon>
        <taxon>Streptomyces</taxon>
    </lineage>
</organism>
<sequence length="65" mass="7307">MTEHGDDGKHSDKRPEHAEHAETAGEEVLREIRDAGHRTEESPEERRHREAGEAITPDTGAQEHS</sequence>
<comment type="caution">
    <text evidence="2">The sequence shown here is derived from an EMBL/GenBank/DDBJ whole genome shotgun (WGS) entry which is preliminary data.</text>
</comment>
<name>A0ABV5N6K0_9ACTN</name>
<feature type="compositionally biased region" description="Basic and acidic residues" evidence="1">
    <location>
        <begin position="1"/>
        <end position="52"/>
    </location>
</feature>
<dbReference type="RefSeq" id="WP_381348732.1">
    <property type="nucleotide sequence ID" value="NZ_JBHMCY010000056.1"/>
</dbReference>
<protein>
    <submittedName>
        <fullName evidence="2">Uncharacterized protein</fullName>
    </submittedName>
</protein>
<evidence type="ECO:0000256" key="1">
    <source>
        <dbReference type="SAM" id="MobiDB-lite"/>
    </source>
</evidence>